<feature type="compositionally biased region" description="Low complexity" evidence="6">
    <location>
        <begin position="12"/>
        <end position="37"/>
    </location>
</feature>
<reference evidence="9 10" key="1">
    <citation type="submission" date="2018-10" db="EMBL/GenBank/DDBJ databases">
        <title>Fifty Aureobasidium pullulans genomes reveal a recombining polyextremotolerant generalist.</title>
        <authorList>
            <person name="Gostincar C."/>
            <person name="Turk M."/>
            <person name="Zajc J."/>
            <person name="Gunde-Cimerman N."/>
        </authorList>
    </citation>
    <scope>NUCLEOTIDE SEQUENCE [LARGE SCALE GENOMIC DNA]</scope>
    <source>
        <strain evidence="9 10">EXF-6604</strain>
    </source>
</reference>
<dbReference type="PANTHER" id="PTHR45747:SF4">
    <property type="entry name" value="HISTONE-LYSINE N-METHYLTRANSFERASE E(Z)"/>
    <property type="match status" value="1"/>
</dbReference>
<feature type="compositionally biased region" description="Low complexity" evidence="6">
    <location>
        <begin position="55"/>
        <end position="72"/>
    </location>
</feature>
<dbReference type="SUPFAM" id="SSF82199">
    <property type="entry name" value="SET domain"/>
    <property type="match status" value="1"/>
</dbReference>
<feature type="domain" description="SET" evidence="7">
    <location>
        <begin position="643"/>
        <end position="761"/>
    </location>
</feature>
<dbReference type="AlphaFoldDB" id="A0A4S9LFZ4"/>
<feature type="compositionally biased region" description="Acidic residues" evidence="6">
    <location>
        <begin position="930"/>
        <end position="940"/>
    </location>
</feature>
<evidence type="ECO:0000256" key="3">
    <source>
        <dbReference type="ARBA" id="ARBA00022691"/>
    </source>
</evidence>
<feature type="compositionally biased region" description="Polar residues" evidence="6">
    <location>
        <begin position="849"/>
        <end position="862"/>
    </location>
</feature>
<keyword evidence="4" id="KW-0805">Transcription regulation</keyword>
<evidence type="ECO:0000259" key="7">
    <source>
        <dbReference type="PROSITE" id="PS50280"/>
    </source>
</evidence>
<evidence type="ECO:0000256" key="5">
    <source>
        <dbReference type="ARBA" id="ARBA00023163"/>
    </source>
</evidence>
<evidence type="ECO:0000256" key="4">
    <source>
        <dbReference type="ARBA" id="ARBA00023015"/>
    </source>
</evidence>
<feature type="region of interest" description="Disordered" evidence="6">
    <location>
        <begin position="98"/>
        <end position="147"/>
    </location>
</feature>
<dbReference type="Proteomes" id="UP000306584">
    <property type="component" value="Unassembled WGS sequence"/>
</dbReference>
<organism evidence="9 10">
    <name type="scientific">Aureobasidium pullulans</name>
    <name type="common">Black yeast</name>
    <name type="synonym">Pullularia pullulans</name>
    <dbReference type="NCBI Taxonomy" id="5580"/>
    <lineage>
        <taxon>Eukaryota</taxon>
        <taxon>Fungi</taxon>
        <taxon>Dikarya</taxon>
        <taxon>Ascomycota</taxon>
        <taxon>Pezizomycotina</taxon>
        <taxon>Dothideomycetes</taxon>
        <taxon>Dothideomycetidae</taxon>
        <taxon>Dothideales</taxon>
        <taxon>Saccotheciaceae</taxon>
        <taxon>Aureobasidium</taxon>
    </lineage>
</organism>
<feature type="region of interest" description="Disordered" evidence="6">
    <location>
        <begin position="774"/>
        <end position="960"/>
    </location>
</feature>
<evidence type="ECO:0000256" key="1">
    <source>
        <dbReference type="ARBA" id="ARBA00022603"/>
    </source>
</evidence>
<evidence type="ECO:0000256" key="2">
    <source>
        <dbReference type="ARBA" id="ARBA00022679"/>
    </source>
</evidence>
<dbReference type="PANTHER" id="PTHR45747">
    <property type="entry name" value="HISTONE-LYSINE N-METHYLTRANSFERASE E(Z)"/>
    <property type="match status" value="1"/>
</dbReference>
<evidence type="ECO:0000259" key="8">
    <source>
        <dbReference type="PROSITE" id="PS51633"/>
    </source>
</evidence>
<dbReference type="GO" id="GO:0032259">
    <property type="term" value="P:methylation"/>
    <property type="evidence" value="ECO:0007669"/>
    <property type="project" value="UniProtKB-KW"/>
</dbReference>
<dbReference type="CDD" id="cd10519">
    <property type="entry name" value="SET_EZH"/>
    <property type="match status" value="1"/>
</dbReference>
<keyword evidence="3" id="KW-0949">S-adenosyl-L-methionine</keyword>
<feature type="compositionally biased region" description="Acidic residues" evidence="6">
    <location>
        <begin position="464"/>
        <end position="475"/>
    </location>
</feature>
<feature type="domain" description="CXC" evidence="8">
    <location>
        <begin position="508"/>
        <end position="628"/>
    </location>
</feature>
<proteinExistence type="predicted"/>
<feature type="compositionally biased region" description="Polar residues" evidence="6">
    <location>
        <begin position="816"/>
        <end position="827"/>
    </location>
</feature>
<dbReference type="Gene3D" id="2.170.270.10">
    <property type="entry name" value="SET domain"/>
    <property type="match status" value="1"/>
</dbReference>
<feature type="compositionally biased region" description="Polar residues" evidence="6">
    <location>
        <begin position="783"/>
        <end position="794"/>
    </location>
</feature>
<feature type="region of interest" description="Disordered" evidence="6">
    <location>
        <begin position="484"/>
        <end position="517"/>
    </location>
</feature>
<keyword evidence="2" id="KW-0808">Transferase</keyword>
<dbReference type="Pfam" id="PF00856">
    <property type="entry name" value="SET"/>
    <property type="match status" value="1"/>
</dbReference>
<comment type="caution">
    <text evidence="9">The sequence shown here is derived from an EMBL/GenBank/DDBJ whole genome shotgun (WGS) entry which is preliminary data.</text>
</comment>
<feature type="compositionally biased region" description="Low complexity" evidence="6">
    <location>
        <begin position="889"/>
        <end position="901"/>
    </location>
</feature>
<dbReference type="GO" id="GO:0031507">
    <property type="term" value="P:heterochromatin formation"/>
    <property type="evidence" value="ECO:0007669"/>
    <property type="project" value="TreeGrafter"/>
</dbReference>
<dbReference type="GO" id="GO:0003682">
    <property type="term" value="F:chromatin binding"/>
    <property type="evidence" value="ECO:0007669"/>
    <property type="project" value="TreeGrafter"/>
</dbReference>
<keyword evidence="1" id="KW-0489">Methyltransferase</keyword>
<evidence type="ECO:0000313" key="10">
    <source>
        <dbReference type="Proteomes" id="UP000306584"/>
    </source>
</evidence>
<sequence>MMRIRSADFITPSTEEPSSESSSDSGSESSSELVPSPRVRIASSTPVTTSNKQASATSSSSSSSSSGEMSPSRDPPSSPPALQTIDGETIRETIELSPNLSPAHKNWLPHNYSEPSPSRKSRSSNDMIESSDDHSDSSEDESPRPTSKDILDLEYYMIILELILEDMDEDYEDLTANWIAKARTYQPPRNVFDTSGTIMHTTNPFTQVKPSKNPRTVVLSGRTFPPSSRSIIVKASVSSCKGDSGEVPNYTHYTRIGQNVLGTNTKQLQVWPYFGEETDDDGTIRERFDVIVEDRPRKVLISQQAATYGPYFEEFIEELDCPMENVLKYLLEASEGPDGLLSRLSSYAEDRDLVRTMLSAKAEFCEDDFNRESDRWVSVASSIPELGDDKLWVAALACHAFWTQTAFSPWQIARKYAKFPSSNMIEGLATVETAKTYASIACRICQLHDCPHHGTIYEKHPDQSDSDEDDVDSVDAQDIDYPPRVNFKEGVTGPVDSNGNPLAHDKTSGRAQSRKPKPFNWWMNEANSITWDHTKRGPFFPCCHPGTTCEDARCTCFEANICCEKTCACSKKCARRFPGCKCARRAKCCSPEDCDCFLMNRECDVDLCDPCEAHIILNPNNRDDESLLKRRCQNVAIQRGIPKRTLLGRSLVHGFGLYAGETIAKGEFIGEYTGEVITRDETERRGAVYDFQKLSYIFDLNKDQTIDSQRMGNKIRFINHAATPELQNVRPRVMLCNTAHRIGMYASRGIHVGEELFFNYGESYHEKLYGDEEKAKRAKGKNNTKSSQNGTAATTKIRPSRKSYQPQREVRVEIPRNQTVDQAYNADTNDESEDSENDRPIKRMRTSRQRLSSSERPTGSPSRKSRPHALRRPTDIRSSARKMADRRPIPTNSSTKPPTTKFARKSAPSSRIGSSTHVVERRREEQHLIEDDDEDEDEDLEMPRRSSRPRKESRRLRGED</sequence>
<keyword evidence="5" id="KW-0804">Transcription</keyword>
<evidence type="ECO:0008006" key="11">
    <source>
        <dbReference type="Google" id="ProtNLM"/>
    </source>
</evidence>
<feature type="compositionally biased region" description="Polar residues" evidence="6">
    <location>
        <begin position="907"/>
        <end position="917"/>
    </location>
</feature>
<dbReference type="GO" id="GO:0005634">
    <property type="term" value="C:nucleus"/>
    <property type="evidence" value="ECO:0007669"/>
    <property type="project" value="TreeGrafter"/>
</dbReference>
<feature type="region of interest" description="Disordered" evidence="6">
    <location>
        <begin position="1"/>
        <end position="84"/>
    </location>
</feature>
<feature type="region of interest" description="Disordered" evidence="6">
    <location>
        <begin position="456"/>
        <end position="475"/>
    </location>
</feature>
<dbReference type="InterPro" id="IPR026489">
    <property type="entry name" value="CXC_dom"/>
</dbReference>
<dbReference type="GO" id="GO:0046976">
    <property type="term" value="F:histone H3K27 methyltransferase activity"/>
    <property type="evidence" value="ECO:0007669"/>
    <property type="project" value="TreeGrafter"/>
</dbReference>
<dbReference type="PROSITE" id="PS51633">
    <property type="entry name" value="CXC"/>
    <property type="match status" value="1"/>
</dbReference>
<name>A0A4S9LFZ4_AURPU</name>
<dbReference type="InterPro" id="IPR046341">
    <property type="entry name" value="SET_dom_sf"/>
</dbReference>
<evidence type="ECO:0000313" key="9">
    <source>
        <dbReference type="EMBL" id="THY28307.1"/>
    </source>
</evidence>
<accession>A0A4S9LFZ4</accession>
<feature type="compositionally biased region" description="Basic residues" evidence="6">
    <location>
        <begin position="945"/>
        <end position="954"/>
    </location>
</feature>
<gene>
    <name evidence="9" type="ORF">D6D01_03916</name>
</gene>
<dbReference type="SMART" id="SM00317">
    <property type="entry name" value="SET"/>
    <property type="match status" value="1"/>
</dbReference>
<dbReference type="EMBL" id="QZBD01000118">
    <property type="protein sequence ID" value="THY28307.1"/>
    <property type="molecule type" value="Genomic_DNA"/>
</dbReference>
<feature type="compositionally biased region" description="Basic and acidic residues" evidence="6">
    <location>
        <begin position="131"/>
        <end position="147"/>
    </location>
</feature>
<dbReference type="InterPro" id="IPR045318">
    <property type="entry name" value="EZH1/2-like"/>
</dbReference>
<dbReference type="InterPro" id="IPR001214">
    <property type="entry name" value="SET_dom"/>
</dbReference>
<evidence type="ECO:0000256" key="6">
    <source>
        <dbReference type="SAM" id="MobiDB-lite"/>
    </source>
</evidence>
<protein>
    <recommendedName>
        <fullName evidence="11">SET domain-containing protein</fullName>
    </recommendedName>
</protein>
<feature type="compositionally biased region" description="Basic and acidic residues" evidence="6">
    <location>
        <begin position="918"/>
        <end position="929"/>
    </location>
</feature>
<feature type="compositionally biased region" description="Polar residues" evidence="6">
    <location>
        <begin position="42"/>
        <end position="54"/>
    </location>
</feature>
<dbReference type="PROSITE" id="PS50280">
    <property type="entry name" value="SET"/>
    <property type="match status" value="1"/>
</dbReference>